<dbReference type="AlphaFoldDB" id="A0A644VE69"/>
<dbReference type="EMBL" id="VSSQ01000284">
    <property type="protein sequence ID" value="MPL89646.1"/>
    <property type="molecule type" value="Genomic_DNA"/>
</dbReference>
<organism evidence="1">
    <name type="scientific">bioreactor metagenome</name>
    <dbReference type="NCBI Taxonomy" id="1076179"/>
    <lineage>
        <taxon>unclassified sequences</taxon>
        <taxon>metagenomes</taxon>
        <taxon>ecological metagenomes</taxon>
    </lineage>
</organism>
<reference evidence="1" key="1">
    <citation type="submission" date="2019-08" db="EMBL/GenBank/DDBJ databases">
        <authorList>
            <person name="Kucharzyk K."/>
            <person name="Murdoch R.W."/>
            <person name="Higgins S."/>
            <person name="Loffler F."/>
        </authorList>
    </citation>
    <scope>NUCLEOTIDE SEQUENCE</scope>
</reference>
<accession>A0A644VE69</accession>
<protein>
    <submittedName>
        <fullName evidence="1">Uncharacterized protein</fullName>
    </submittedName>
</protein>
<sequence length="58" mass="6961">MIMIENNILVHRRQFTADNIRHGLNISFMFFPEFRKNYFIGNIEFSNRCPLGNKNVKN</sequence>
<proteinExistence type="predicted"/>
<comment type="caution">
    <text evidence="1">The sequence shown here is derived from an EMBL/GenBank/DDBJ whole genome shotgun (WGS) entry which is preliminary data.</text>
</comment>
<name>A0A644VE69_9ZZZZ</name>
<evidence type="ECO:0000313" key="1">
    <source>
        <dbReference type="EMBL" id="MPL89646.1"/>
    </source>
</evidence>
<gene>
    <name evidence="1" type="ORF">SDC9_35688</name>
</gene>